<protein>
    <submittedName>
        <fullName evidence="1">Uncharacterized protein</fullName>
    </submittedName>
</protein>
<dbReference type="AlphaFoldDB" id="A0A1X7HG30"/>
<proteinExistence type="predicted"/>
<gene>
    <name evidence="1" type="ORF">SAMN05661091_3213</name>
</gene>
<evidence type="ECO:0000313" key="1">
    <source>
        <dbReference type="EMBL" id="SMF85925.1"/>
    </source>
</evidence>
<sequence length="49" mass="5574">MSGDKNIVTLEAADYAAFYIYVIKFLSKHNDKNLITFPIDDKNIVTLPI</sequence>
<reference evidence="2" key="1">
    <citation type="submission" date="2017-04" db="EMBL/GenBank/DDBJ databases">
        <authorList>
            <person name="Varghese N."/>
            <person name="Submissions S."/>
        </authorList>
    </citation>
    <scope>NUCLEOTIDE SEQUENCE [LARGE SCALE GENOMIC DNA]</scope>
    <source>
        <strain evidence="2">N3/975</strain>
    </source>
</reference>
<organism evidence="1 2">
    <name type="scientific">Paenibacillus uliginis N3/975</name>
    <dbReference type="NCBI Taxonomy" id="1313296"/>
    <lineage>
        <taxon>Bacteria</taxon>
        <taxon>Bacillati</taxon>
        <taxon>Bacillota</taxon>
        <taxon>Bacilli</taxon>
        <taxon>Bacillales</taxon>
        <taxon>Paenibacillaceae</taxon>
        <taxon>Paenibacillus</taxon>
    </lineage>
</organism>
<dbReference type="EMBL" id="LT840184">
    <property type="protein sequence ID" value="SMF85925.1"/>
    <property type="molecule type" value="Genomic_DNA"/>
</dbReference>
<keyword evidence="2" id="KW-1185">Reference proteome</keyword>
<evidence type="ECO:0000313" key="2">
    <source>
        <dbReference type="Proteomes" id="UP000192940"/>
    </source>
</evidence>
<dbReference type="Proteomes" id="UP000192940">
    <property type="component" value="Chromosome I"/>
</dbReference>
<accession>A0A1X7HG30</accession>
<name>A0A1X7HG30_9BACL</name>